<name>M4B8A6_HYAAE</name>
<dbReference type="EnsemblProtists" id="HpaT802509">
    <property type="protein sequence ID" value="HpaP802509"/>
    <property type="gene ID" value="HpaG802509"/>
</dbReference>
<reference evidence="1" key="2">
    <citation type="submission" date="2015-06" db="UniProtKB">
        <authorList>
            <consortium name="EnsemblProtists"/>
        </authorList>
    </citation>
    <scope>IDENTIFICATION</scope>
    <source>
        <strain evidence="1">Emoy2</strain>
    </source>
</reference>
<dbReference type="InParanoid" id="M4B8A6"/>
<dbReference type="HOGENOM" id="CLU_3128284_0_0_1"/>
<protein>
    <submittedName>
        <fullName evidence="1">Uncharacterized protein</fullName>
    </submittedName>
</protein>
<evidence type="ECO:0000313" key="2">
    <source>
        <dbReference type="Proteomes" id="UP000011713"/>
    </source>
</evidence>
<proteinExistence type="predicted"/>
<sequence>MATIYWILWGLASPGPPTIRCRGVMLQRRPSSVVPAFPGGTTEGYVSHMV</sequence>
<evidence type="ECO:0000313" key="1">
    <source>
        <dbReference type="EnsemblProtists" id="HpaP802509"/>
    </source>
</evidence>
<dbReference type="VEuPathDB" id="FungiDB:HpaG802509"/>
<reference evidence="2" key="1">
    <citation type="journal article" date="2010" name="Science">
        <title>Signatures of adaptation to obligate biotrophy in the Hyaloperonospora arabidopsidis genome.</title>
        <authorList>
            <person name="Baxter L."/>
            <person name="Tripathy S."/>
            <person name="Ishaque N."/>
            <person name="Boot N."/>
            <person name="Cabral A."/>
            <person name="Kemen E."/>
            <person name="Thines M."/>
            <person name="Ah-Fong A."/>
            <person name="Anderson R."/>
            <person name="Badejoko W."/>
            <person name="Bittner-Eddy P."/>
            <person name="Boore J.L."/>
            <person name="Chibucos M.C."/>
            <person name="Coates M."/>
            <person name="Dehal P."/>
            <person name="Delehaunty K."/>
            <person name="Dong S."/>
            <person name="Downton P."/>
            <person name="Dumas B."/>
            <person name="Fabro G."/>
            <person name="Fronick C."/>
            <person name="Fuerstenberg S.I."/>
            <person name="Fulton L."/>
            <person name="Gaulin E."/>
            <person name="Govers F."/>
            <person name="Hughes L."/>
            <person name="Humphray S."/>
            <person name="Jiang R.H."/>
            <person name="Judelson H."/>
            <person name="Kamoun S."/>
            <person name="Kyung K."/>
            <person name="Meijer H."/>
            <person name="Minx P."/>
            <person name="Morris P."/>
            <person name="Nelson J."/>
            <person name="Phuntumart V."/>
            <person name="Qutob D."/>
            <person name="Rehmany A."/>
            <person name="Rougon-Cardoso A."/>
            <person name="Ryden P."/>
            <person name="Torto-Alalibo T."/>
            <person name="Studholme D."/>
            <person name="Wang Y."/>
            <person name="Win J."/>
            <person name="Wood J."/>
            <person name="Clifton S.W."/>
            <person name="Rogers J."/>
            <person name="Van den Ackerveken G."/>
            <person name="Jones J.D."/>
            <person name="McDowell J.M."/>
            <person name="Beynon J."/>
            <person name="Tyler B.M."/>
        </authorList>
    </citation>
    <scope>NUCLEOTIDE SEQUENCE [LARGE SCALE GENOMIC DNA]</scope>
    <source>
        <strain evidence="2">Emoy2</strain>
    </source>
</reference>
<dbReference type="AlphaFoldDB" id="M4B8A6"/>
<dbReference type="Proteomes" id="UP000011713">
    <property type="component" value="Unassembled WGS sequence"/>
</dbReference>
<organism evidence="1 2">
    <name type="scientific">Hyaloperonospora arabidopsidis (strain Emoy2)</name>
    <name type="common">Downy mildew agent</name>
    <name type="synonym">Peronospora arabidopsidis</name>
    <dbReference type="NCBI Taxonomy" id="559515"/>
    <lineage>
        <taxon>Eukaryota</taxon>
        <taxon>Sar</taxon>
        <taxon>Stramenopiles</taxon>
        <taxon>Oomycota</taxon>
        <taxon>Peronosporomycetes</taxon>
        <taxon>Peronosporales</taxon>
        <taxon>Peronosporaceae</taxon>
        <taxon>Hyaloperonospora</taxon>
    </lineage>
</organism>
<dbReference type="EMBL" id="JH597957">
    <property type="status" value="NOT_ANNOTATED_CDS"/>
    <property type="molecule type" value="Genomic_DNA"/>
</dbReference>
<keyword evidence="2" id="KW-1185">Reference proteome</keyword>
<accession>M4B8A6</accession>